<dbReference type="AlphaFoldDB" id="A0A173Z8U3"/>
<gene>
    <name evidence="1" type="ORF">ERS852392_01214</name>
</gene>
<protein>
    <submittedName>
        <fullName evidence="1">Uncharacterized protein</fullName>
    </submittedName>
</protein>
<evidence type="ECO:0000313" key="2">
    <source>
        <dbReference type="Proteomes" id="UP000095395"/>
    </source>
</evidence>
<sequence length="109" mass="12683">MEHYERLYLISRHYVKEIKTISKGIPIFIGSVEQDPYTSDENVKKIEMNNLEHVTCHYFENTDFILRTCCANRKVTYDGRPVKEILTGNAELNATIPETILDWLESKCG</sequence>
<organism evidence="1 2">
    <name type="scientific">Roseburia inulinivorans</name>
    <dbReference type="NCBI Taxonomy" id="360807"/>
    <lineage>
        <taxon>Bacteria</taxon>
        <taxon>Bacillati</taxon>
        <taxon>Bacillota</taxon>
        <taxon>Clostridia</taxon>
        <taxon>Lachnospirales</taxon>
        <taxon>Lachnospiraceae</taxon>
        <taxon>Roseburia</taxon>
    </lineage>
</organism>
<evidence type="ECO:0000313" key="1">
    <source>
        <dbReference type="EMBL" id="CUN72832.1"/>
    </source>
</evidence>
<dbReference type="RefSeq" id="WP_055301745.1">
    <property type="nucleotide sequence ID" value="NZ_CYYR01000006.1"/>
</dbReference>
<dbReference type="Proteomes" id="UP000095395">
    <property type="component" value="Unassembled WGS sequence"/>
</dbReference>
<proteinExistence type="predicted"/>
<dbReference type="EMBL" id="CYYR01000006">
    <property type="protein sequence ID" value="CUN72832.1"/>
    <property type="molecule type" value="Genomic_DNA"/>
</dbReference>
<reference evidence="1 2" key="1">
    <citation type="submission" date="2015-09" db="EMBL/GenBank/DDBJ databases">
        <authorList>
            <consortium name="Pathogen Informatics"/>
        </authorList>
    </citation>
    <scope>NUCLEOTIDE SEQUENCE [LARGE SCALE GENOMIC DNA]</scope>
    <source>
        <strain evidence="1 2">2789STDY5608835</strain>
    </source>
</reference>
<name>A0A173Z8U3_9FIRM</name>
<accession>A0A173Z8U3</accession>